<dbReference type="InterPro" id="IPR001878">
    <property type="entry name" value="Znf_CCHC"/>
</dbReference>
<keyword evidence="3" id="KW-0175">Coiled coil</keyword>
<dbReference type="AlphaFoldDB" id="A0A8J5YBU1"/>
<dbReference type="PROSITE" id="PS50158">
    <property type="entry name" value="ZF_CCHC"/>
    <property type="match status" value="2"/>
</dbReference>
<dbReference type="OrthoDB" id="8063676at2759"/>
<keyword evidence="8" id="KW-1185">Reference proteome</keyword>
<dbReference type="Pfam" id="PF25597">
    <property type="entry name" value="SH3_retrovirus"/>
    <property type="match status" value="1"/>
</dbReference>
<dbReference type="Proteomes" id="UP000701853">
    <property type="component" value="Chromosome 12"/>
</dbReference>
<accession>A0A8J5YBU1</accession>
<dbReference type="GO" id="GO:0006508">
    <property type="term" value="P:proteolysis"/>
    <property type="evidence" value="ECO:0007669"/>
    <property type="project" value="UniProtKB-KW"/>
</dbReference>
<evidence type="ECO:0000313" key="8">
    <source>
        <dbReference type="Proteomes" id="UP000701853"/>
    </source>
</evidence>
<dbReference type="GO" id="GO:0003676">
    <property type="term" value="F:nucleic acid binding"/>
    <property type="evidence" value="ECO:0007669"/>
    <property type="project" value="InterPro"/>
</dbReference>
<evidence type="ECO:0000256" key="1">
    <source>
        <dbReference type="ARBA" id="ARBA00022670"/>
    </source>
</evidence>
<feature type="compositionally biased region" description="Basic and acidic residues" evidence="4">
    <location>
        <begin position="242"/>
        <end position="261"/>
    </location>
</feature>
<dbReference type="GO" id="GO:0008270">
    <property type="term" value="F:zinc ion binding"/>
    <property type="evidence" value="ECO:0007669"/>
    <property type="project" value="UniProtKB-KW"/>
</dbReference>
<dbReference type="InterPro" id="IPR001584">
    <property type="entry name" value="Integrase_cat-core"/>
</dbReference>
<sequence length="679" mass="78596">MESMTRNVPLPRLTKVNYENWSIQMKDLLGSQDGWEVVQEYFVELTTTTGYTAAQNKALKEMRSKDKAALYLLFRAVDKSGFEKIVRATTSKEAWDILAKVYKGADRVKQVHLQTLRGELKGMKMKESEGVSDYITRVQTVVNQLNRNREALTNARVVEKILRSLTYSFENVVCAIEESKDLATLTVDELVGSLEAHEQRKKKKKEKTLEQALQTKASIKNENVFYSQNFRGRWRGRGGRGNGRDKRDRGQEGHYEEKEKSNQQNWRGRGRGHGRGNRSNYSNIECYKCGQYDHYAKDCNSDKCYNCGKTGHFAKECRDLKMVEETTNLTTKYEEAKEGFLLMAHNEVNTNNNMVWYLDTGASNHKCGHKHLFKEMRKVETRHVSFGDASKVELAKKNMVHGLPDIDYEKIFYEECVLGKHARTSFQKMVEYRTKQPLELIHTDICGPITSESFSRKRYFISFIDDFSRKTWVYFLKEKSEAFEVFKKFKVMVEKATGRHIKSVRSDRGGDVAERKNWTVLNMVRSMLKSEKMPKEFWAEAVQCAIYVQNRCPHAKLNDKTPQEAWSGQKPTVSHLKVFDSEAYAHVPDQRRTKLEDKSKRFIFIGYDEKTKGYKLLDPISKKAVVSRDVRVNEASEWDWNNSTEVIIKDGESSTATPTIIPTNLETIDDEDEPQQPKI</sequence>
<dbReference type="PANTHER" id="PTHR42648">
    <property type="entry name" value="TRANSPOSASE, PUTATIVE-RELATED"/>
    <property type="match status" value="1"/>
</dbReference>
<evidence type="ECO:0000256" key="2">
    <source>
        <dbReference type="PROSITE-ProRule" id="PRU00047"/>
    </source>
</evidence>
<dbReference type="Gene3D" id="3.30.420.10">
    <property type="entry name" value="Ribonuclease H-like superfamily/Ribonuclease H"/>
    <property type="match status" value="2"/>
</dbReference>
<dbReference type="Pfam" id="PF00098">
    <property type="entry name" value="zf-CCHC"/>
    <property type="match status" value="2"/>
</dbReference>
<dbReference type="PROSITE" id="PS50994">
    <property type="entry name" value="INTEGRASE"/>
    <property type="match status" value="1"/>
</dbReference>
<dbReference type="SUPFAM" id="SSF57756">
    <property type="entry name" value="Retrovirus zinc finger-like domains"/>
    <property type="match status" value="1"/>
</dbReference>
<protein>
    <recommendedName>
        <fullName evidence="9">Polyprotein</fullName>
    </recommendedName>
</protein>
<dbReference type="GO" id="GO:0008233">
    <property type="term" value="F:peptidase activity"/>
    <property type="evidence" value="ECO:0007669"/>
    <property type="project" value="UniProtKB-KW"/>
</dbReference>
<evidence type="ECO:0008006" key="9">
    <source>
        <dbReference type="Google" id="ProtNLM"/>
    </source>
</evidence>
<feature type="compositionally biased region" description="Polar residues" evidence="4">
    <location>
        <begin position="653"/>
        <end position="666"/>
    </location>
</feature>
<dbReference type="SUPFAM" id="SSF53098">
    <property type="entry name" value="Ribonuclease H-like"/>
    <property type="match status" value="1"/>
</dbReference>
<feature type="coiled-coil region" evidence="3">
    <location>
        <begin position="187"/>
        <end position="222"/>
    </location>
</feature>
<keyword evidence="2" id="KW-0863">Zinc-finger</keyword>
<dbReference type="Gene3D" id="4.10.60.10">
    <property type="entry name" value="Zinc finger, CCHC-type"/>
    <property type="match status" value="1"/>
</dbReference>
<dbReference type="SMART" id="SM00343">
    <property type="entry name" value="ZnF_C2HC"/>
    <property type="match status" value="2"/>
</dbReference>
<keyword evidence="1" id="KW-0645">Protease</keyword>
<dbReference type="PANTHER" id="PTHR42648:SF18">
    <property type="entry name" value="RETROTRANSPOSON, UNCLASSIFIED-LIKE PROTEIN"/>
    <property type="match status" value="1"/>
</dbReference>
<dbReference type="InterPro" id="IPR036397">
    <property type="entry name" value="RNaseH_sf"/>
</dbReference>
<dbReference type="InterPro" id="IPR057670">
    <property type="entry name" value="SH3_retrovirus"/>
</dbReference>
<evidence type="ECO:0000259" key="5">
    <source>
        <dbReference type="PROSITE" id="PS50158"/>
    </source>
</evidence>
<dbReference type="Pfam" id="PF14223">
    <property type="entry name" value="Retrotran_gag_2"/>
    <property type="match status" value="1"/>
</dbReference>
<dbReference type="EMBL" id="JAHUZN010000012">
    <property type="protein sequence ID" value="KAG8474810.1"/>
    <property type="molecule type" value="Genomic_DNA"/>
</dbReference>
<dbReference type="InterPro" id="IPR039537">
    <property type="entry name" value="Retrotran_Ty1/copia-like"/>
</dbReference>
<name>A0A8J5YBU1_9ROSI</name>
<evidence type="ECO:0000259" key="6">
    <source>
        <dbReference type="PROSITE" id="PS50994"/>
    </source>
</evidence>
<keyword evidence="1" id="KW-0378">Hydrolase</keyword>
<dbReference type="InterPro" id="IPR036875">
    <property type="entry name" value="Znf_CCHC_sf"/>
</dbReference>
<feature type="compositionally biased region" description="Acidic residues" evidence="4">
    <location>
        <begin position="667"/>
        <end position="679"/>
    </location>
</feature>
<gene>
    <name evidence="7" type="ORF">CXB51_031511</name>
</gene>
<comment type="caution">
    <text evidence="7">The sequence shown here is derived from an EMBL/GenBank/DDBJ whole genome shotgun (WGS) entry which is preliminary data.</text>
</comment>
<keyword evidence="2" id="KW-0479">Metal-binding</keyword>
<feature type="region of interest" description="Disordered" evidence="4">
    <location>
        <begin position="651"/>
        <end position="679"/>
    </location>
</feature>
<proteinExistence type="predicted"/>
<organism evidence="7 8">
    <name type="scientific">Gossypium anomalum</name>
    <dbReference type="NCBI Taxonomy" id="47600"/>
    <lineage>
        <taxon>Eukaryota</taxon>
        <taxon>Viridiplantae</taxon>
        <taxon>Streptophyta</taxon>
        <taxon>Embryophyta</taxon>
        <taxon>Tracheophyta</taxon>
        <taxon>Spermatophyta</taxon>
        <taxon>Magnoliopsida</taxon>
        <taxon>eudicotyledons</taxon>
        <taxon>Gunneridae</taxon>
        <taxon>Pentapetalae</taxon>
        <taxon>rosids</taxon>
        <taxon>malvids</taxon>
        <taxon>Malvales</taxon>
        <taxon>Malvaceae</taxon>
        <taxon>Malvoideae</taxon>
        <taxon>Gossypium</taxon>
    </lineage>
</organism>
<evidence type="ECO:0000313" key="7">
    <source>
        <dbReference type="EMBL" id="KAG8474810.1"/>
    </source>
</evidence>
<feature type="region of interest" description="Disordered" evidence="4">
    <location>
        <begin position="233"/>
        <end position="277"/>
    </location>
</feature>
<dbReference type="InterPro" id="IPR012337">
    <property type="entry name" value="RNaseH-like_sf"/>
</dbReference>
<evidence type="ECO:0000256" key="4">
    <source>
        <dbReference type="SAM" id="MobiDB-lite"/>
    </source>
</evidence>
<dbReference type="GO" id="GO:0015074">
    <property type="term" value="P:DNA integration"/>
    <property type="evidence" value="ECO:0007669"/>
    <property type="project" value="InterPro"/>
</dbReference>
<dbReference type="Pfam" id="PF22936">
    <property type="entry name" value="Pol_BBD"/>
    <property type="match status" value="1"/>
</dbReference>
<feature type="domain" description="CCHC-type" evidence="5">
    <location>
        <begin position="286"/>
        <end position="299"/>
    </location>
</feature>
<dbReference type="InterPro" id="IPR054722">
    <property type="entry name" value="PolX-like_BBD"/>
</dbReference>
<feature type="domain" description="CCHC-type" evidence="5">
    <location>
        <begin position="303"/>
        <end position="319"/>
    </location>
</feature>
<evidence type="ECO:0000256" key="3">
    <source>
        <dbReference type="SAM" id="Coils"/>
    </source>
</evidence>
<keyword evidence="2" id="KW-0862">Zinc</keyword>
<feature type="domain" description="Integrase catalytic" evidence="6">
    <location>
        <begin position="433"/>
        <end position="534"/>
    </location>
</feature>
<reference evidence="7 8" key="1">
    <citation type="journal article" date="2021" name="bioRxiv">
        <title>The Gossypium anomalum genome as a resource for cotton improvement and evolutionary analysis of hybrid incompatibility.</title>
        <authorList>
            <person name="Grover C.E."/>
            <person name="Yuan D."/>
            <person name="Arick M.A."/>
            <person name="Miller E.R."/>
            <person name="Hu G."/>
            <person name="Peterson D.G."/>
            <person name="Wendel J.F."/>
            <person name="Udall J.A."/>
        </authorList>
    </citation>
    <scope>NUCLEOTIDE SEQUENCE [LARGE SCALE GENOMIC DNA]</scope>
    <source>
        <strain evidence="7">JFW-Udall</strain>
        <tissue evidence="7">Leaf</tissue>
    </source>
</reference>